<protein>
    <submittedName>
        <fullName evidence="1">Uncharacterized protein</fullName>
    </submittedName>
</protein>
<organism evidence="1 2">
    <name type="scientific">Hyalomma asiaticum</name>
    <name type="common">Tick</name>
    <dbReference type="NCBI Taxonomy" id="266040"/>
    <lineage>
        <taxon>Eukaryota</taxon>
        <taxon>Metazoa</taxon>
        <taxon>Ecdysozoa</taxon>
        <taxon>Arthropoda</taxon>
        <taxon>Chelicerata</taxon>
        <taxon>Arachnida</taxon>
        <taxon>Acari</taxon>
        <taxon>Parasitiformes</taxon>
        <taxon>Ixodida</taxon>
        <taxon>Ixodoidea</taxon>
        <taxon>Ixodidae</taxon>
        <taxon>Hyalomminae</taxon>
        <taxon>Hyalomma</taxon>
    </lineage>
</organism>
<reference evidence="1" key="1">
    <citation type="submission" date="2020-05" db="EMBL/GenBank/DDBJ databases">
        <title>Large-scale comparative analyses of tick genomes elucidate their genetic diversity and vector capacities.</title>
        <authorList>
            <person name="Jia N."/>
            <person name="Wang J."/>
            <person name="Shi W."/>
            <person name="Du L."/>
            <person name="Sun Y."/>
            <person name="Zhan W."/>
            <person name="Jiang J."/>
            <person name="Wang Q."/>
            <person name="Zhang B."/>
            <person name="Ji P."/>
            <person name="Sakyi L.B."/>
            <person name="Cui X."/>
            <person name="Yuan T."/>
            <person name="Jiang B."/>
            <person name="Yang W."/>
            <person name="Lam T.T.-Y."/>
            <person name="Chang Q."/>
            <person name="Ding S."/>
            <person name="Wang X."/>
            <person name="Zhu J."/>
            <person name="Ruan X."/>
            <person name="Zhao L."/>
            <person name="Wei J."/>
            <person name="Que T."/>
            <person name="Du C."/>
            <person name="Cheng J."/>
            <person name="Dai P."/>
            <person name="Han X."/>
            <person name="Huang E."/>
            <person name="Gao Y."/>
            <person name="Liu J."/>
            <person name="Shao H."/>
            <person name="Ye R."/>
            <person name="Li L."/>
            <person name="Wei W."/>
            <person name="Wang X."/>
            <person name="Wang C."/>
            <person name="Yang T."/>
            <person name="Huo Q."/>
            <person name="Li W."/>
            <person name="Guo W."/>
            <person name="Chen H."/>
            <person name="Zhou L."/>
            <person name="Ni X."/>
            <person name="Tian J."/>
            <person name="Zhou Y."/>
            <person name="Sheng Y."/>
            <person name="Liu T."/>
            <person name="Pan Y."/>
            <person name="Xia L."/>
            <person name="Li J."/>
            <person name="Zhao F."/>
            <person name="Cao W."/>
        </authorList>
    </citation>
    <scope>NUCLEOTIDE SEQUENCE</scope>
    <source>
        <strain evidence="1">Hyas-2018</strain>
    </source>
</reference>
<dbReference type="Proteomes" id="UP000821845">
    <property type="component" value="Chromosome 6"/>
</dbReference>
<comment type="caution">
    <text evidence="1">The sequence shown here is derived from an EMBL/GenBank/DDBJ whole genome shotgun (WGS) entry which is preliminary data.</text>
</comment>
<evidence type="ECO:0000313" key="2">
    <source>
        <dbReference type="Proteomes" id="UP000821845"/>
    </source>
</evidence>
<name>A0ACB7S3Z1_HYAAI</name>
<sequence length="105" mass="11808">MSLTQDLSPVHTSRTARDCLEELCIMVADWPPLGADMNIENMWGIMKSNLSRKGLHNVGCDELWCNVQAEWDLLKTDRDLVLALYDSYPRRMAAVVQAGGAFSSY</sequence>
<dbReference type="EMBL" id="CM023486">
    <property type="protein sequence ID" value="KAH6928812.1"/>
    <property type="molecule type" value="Genomic_DNA"/>
</dbReference>
<keyword evidence="2" id="KW-1185">Reference proteome</keyword>
<gene>
    <name evidence="1" type="ORF">HPB50_020109</name>
</gene>
<proteinExistence type="predicted"/>
<evidence type="ECO:0000313" key="1">
    <source>
        <dbReference type="EMBL" id="KAH6928812.1"/>
    </source>
</evidence>
<accession>A0ACB7S3Z1</accession>